<keyword evidence="3" id="KW-1003">Cell membrane</keyword>
<dbReference type="GO" id="GO:0015627">
    <property type="term" value="C:type II protein secretion system complex"/>
    <property type="evidence" value="ECO:0007669"/>
    <property type="project" value="InterPro"/>
</dbReference>
<evidence type="ECO:0000313" key="13">
    <source>
        <dbReference type="EMBL" id="ADG29827.1"/>
    </source>
</evidence>
<evidence type="ECO:0000256" key="9">
    <source>
        <dbReference type="ARBA" id="ARBA00025772"/>
    </source>
</evidence>
<dbReference type="Pfam" id="PF12019">
    <property type="entry name" value="GspH"/>
    <property type="match status" value="1"/>
</dbReference>
<evidence type="ECO:0000256" key="8">
    <source>
        <dbReference type="ARBA" id="ARBA00023136"/>
    </source>
</evidence>
<keyword evidence="4" id="KW-0488">Methylation</keyword>
<evidence type="ECO:0000256" key="6">
    <source>
        <dbReference type="ARBA" id="ARBA00022692"/>
    </source>
</evidence>
<dbReference type="Gene3D" id="3.30.700.10">
    <property type="entry name" value="Glycoprotein, Type 4 Pilin"/>
    <property type="match status" value="1"/>
</dbReference>
<dbReference type="GO" id="GO:0015628">
    <property type="term" value="P:protein secretion by the type II secretion system"/>
    <property type="evidence" value="ECO:0007669"/>
    <property type="project" value="InterPro"/>
</dbReference>
<dbReference type="STRING" id="75379.Tint_0417"/>
<dbReference type="Pfam" id="PF07963">
    <property type="entry name" value="N_methyl"/>
    <property type="match status" value="1"/>
</dbReference>
<evidence type="ECO:0000256" key="2">
    <source>
        <dbReference type="ARBA" id="ARBA00021549"/>
    </source>
</evidence>
<keyword evidence="5" id="KW-0997">Cell inner membrane</keyword>
<protein>
    <recommendedName>
        <fullName evidence="2">Type II secretion system protein H</fullName>
    </recommendedName>
    <alternativeName>
        <fullName evidence="10">General secretion pathway protein H</fullName>
    </alternativeName>
</protein>
<dbReference type="InterPro" id="IPR022346">
    <property type="entry name" value="T2SS_GspH"/>
</dbReference>
<dbReference type="EMBL" id="CP002021">
    <property type="protein sequence ID" value="ADG29827.1"/>
    <property type="molecule type" value="Genomic_DNA"/>
</dbReference>
<comment type="subcellular location">
    <subcellularLocation>
        <location evidence="1">Cell inner membrane</location>
        <topology evidence="1">Single-pass membrane protein</topology>
    </subcellularLocation>
</comment>
<evidence type="ECO:0000256" key="5">
    <source>
        <dbReference type="ARBA" id="ARBA00022519"/>
    </source>
</evidence>
<dbReference type="BioCyc" id="TINT75379:TINT_RS16395-MONOMER"/>
<accession>D5X503</accession>
<organism evidence="13">
    <name type="scientific">Thiomonas intermedia (strain K12)</name>
    <name type="common">Thiobacillus intermedius</name>
    <dbReference type="NCBI Taxonomy" id="75379"/>
    <lineage>
        <taxon>Bacteria</taxon>
        <taxon>Pseudomonadati</taxon>
        <taxon>Pseudomonadota</taxon>
        <taxon>Betaproteobacteria</taxon>
        <taxon>Burkholderiales</taxon>
        <taxon>Thiomonas</taxon>
    </lineage>
</organism>
<dbReference type="GO" id="GO:0005886">
    <property type="term" value="C:plasma membrane"/>
    <property type="evidence" value="ECO:0007669"/>
    <property type="project" value="UniProtKB-SubCell"/>
</dbReference>
<feature type="domain" description="General secretion pathway GspH" evidence="12">
    <location>
        <begin position="56"/>
        <end position="89"/>
    </location>
</feature>
<evidence type="ECO:0000256" key="1">
    <source>
        <dbReference type="ARBA" id="ARBA00004377"/>
    </source>
</evidence>
<keyword evidence="7 11" id="KW-1133">Transmembrane helix</keyword>
<evidence type="ECO:0000256" key="4">
    <source>
        <dbReference type="ARBA" id="ARBA00022481"/>
    </source>
</evidence>
<comment type="similarity">
    <text evidence="9">Belongs to the GSP H family.</text>
</comment>
<dbReference type="NCBIfam" id="TIGR02532">
    <property type="entry name" value="IV_pilin_GFxxxE"/>
    <property type="match status" value="1"/>
</dbReference>
<keyword evidence="8 11" id="KW-0472">Membrane</keyword>
<dbReference type="HOGENOM" id="CLU_1488377_0_0_4"/>
<evidence type="ECO:0000256" key="11">
    <source>
        <dbReference type="SAM" id="Phobius"/>
    </source>
</evidence>
<proteinExistence type="inferred from homology"/>
<evidence type="ECO:0000259" key="12">
    <source>
        <dbReference type="Pfam" id="PF12019"/>
    </source>
</evidence>
<evidence type="ECO:0000256" key="10">
    <source>
        <dbReference type="ARBA" id="ARBA00030775"/>
    </source>
</evidence>
<reference evidence="13" key="1">
    <citation type="submission" date="2010-04" db="EMBL/GenBank/DDBJ databases">
        <title>Complete sequence of Thiomonas intermedia K12.</title>
        <authorList>
            <consortium name="US DOE Joint Genome Institute"/>
            <person name="Lucas S."/>
            <person name="Copeland A."/>
            <person name="Lapidus A."/>
            <person name="Cheng J.-F."/>
            <person name="Bruce D."/>
            <person name="Goodwin L."/>
            <person name="Pitluck S."/>
            <person name="Davenport K."/>
            <person name="Detter J.C."/>
            <person name="Han C."/>
            <person name="Tapia R."/>
            <person name="Land M."/>
            <person name="Hauser L."/>
            <person name="Kyrpides N."/>
            <person name="Ovchinnikova G."/>
            <person name="Kerfeld C.A."/>
            <person name="Cannon G.C."/>
            <person name="Heinhorst S."/>
            <person name="Woyke T."/>
        </authorList>
    </citation>
    <scope>NUCLEOTIDE SEQUENCE [LARGE SCALE GENOMIC DNA]</scope>
    <source>
        <strain evidence="13">K12</strain>
    </source>
</reference>
<dbReference type="eggNOG" id="COG4970">
    <property type="taxonomic scope" value="Bacteria"/>
</dbReference>
<gene>
    <name evidence="13" type="ordered locus">Tint_0417</name>
</gene>
<dbReference type="InterPro" id="IPR012902">
    <property type="entry name" value="N_methyl_site"/>
</dbReference>
<dbReference type="SUPFAM" id="SSF54523">
    <property type="entry name" value="Pili subunits"/>
    <property type="match status" value="1"/>
</dbReference>
<name>D5X503_THIK1</name>
<evidence type="ECO:0000256" key="3">
    <source>
        <dbReference type="ARBA" id="ARBA00022475"/>
    </source>
</evidence>
<dbReference type="PROSITE" id="PS00409">
    <property type="entry name" value="PROKAR_NTER_METHYL"/>
    <property type="match status" value="1"/>
</dbReference>
<sequence>MHTLVPPDFLRCARRSRPRGFTLVELIVTIAIAALLLAVAVPSFNRLMISSRLTTQANNAVNLLAYARAEAVKRGVDVQISSDGAITALPPGVASVPITQAVVAPNGITASSPLTALIASPMGLLHAPGVATGYSGLVGDISSSAITSDNHRCIYLYTGTTVASCTDSQICKQSAPNATCK</sequence>
<feature type="transmembrane region" description="Helical" evidence="11">
    <location>
        <begin position="21"/>
        <end position="44"/>
    </location>
</feature>
<dbReference type="KEGG" id="tin:Tint_0417"/>
<keyword evidence="6 11" id="KW-0812">Transmembrane</keyword>
<evidence type="ECO:0000256" key="7">
    <source>
        <dbReference type="ARBA" id="ARBA00022989"/>
    </source>
</evidence>
<dbReference type="InterPro" id="IPR045584">
    <property type="entry name" value="Pilin-like"/>
</dbReference>
<dbReference type="AlphaFoldDB" id="D5X503"/>